<evidence type="ECO:0000313" key="3">
    <source>
        <dbReference type="Proteomes" id="UP000182870"/>
    </source>
</evidence>
<feature type="region of interest" description="Disordered" evidence="1">
    <location>
        <begin position="46"/>
        <end position="83"/>
    </location>
</feature>
<gene>
    <name evidence="2" type="ORF">SAMN05216392_0760</name>
</gene>
<dbReference type="AlphaFoldDB" id="A0A1H0YMV4"/>
<evidence type="ECO:0000313" key="2">
    <source>
        <dbReference type="EMBL" id="SDQ16499.1"/>
    </source>
</evidence>
<feature type="compositionally biased region" description="Acidic residues" evidence="1">
    <location>
        <begin position="46"/>
        <end position="64"/>
    </location>
</feature>
<reference evidence="2 3" key="1">
    <citation type="submission" date="2016-10" db="EMBL/GenBank/DDBJ databases">
        <authorList>
            <person name="de Groot N.N."/>
        </authorList>
    </citation>
    <scope>NUCLEOTIDE SEQUENCE [LARGE SCALE GENOMIC DNA]</scope>
    <source>
        <strain evidence="2 3">Sb05</strain>
    </source>
</reference>
<accession>A0A1H0YMV4</accession>
<name>A0A1H0YMV4_STREI</name>
<dbReference type="RefSeq" id="WP_074560445.1">
    <property type="nucleotide sequence ID" value="NZ_FNKE01000001.1"/>
</dbReference>
<protein>
    <submittedName>
        <fullName evidence="2">Uncharacterized protein</fullName>
    </submittedName>
</protein>
<dbReference type="EMBL" id="FNKE01000001">
    <property type="protein sequence ID" value="SDQ16499.1"/>
    <property type="molecule type" value="Genomic_DNA"/>
</dbReference>
<sequence>MIKADVVIAEQRQIIDVPVMTKSEAIRVIFKTYGISTEIKRWIEDEEQEEVKDEQVNSEESNDVDDAKRASGNQKGDVLQANE</sequence>
<proteinExistence type="predicted"/>
<dbReference type="OrthoDB" id="9959209at2"/>
<dbReference type="Proteomes" id="UP000182870">
    <property type="component" value="Unassembled WGS sequence"/>
</dbReference>
<organism evidence="2 3">
    <name type="scientific">Streptococcus equinus</name>
    <name type="common">Streptococcus bovis</name>
    <dbReference type="NCBI Taxonomy" id="1335"/>
    <lineage>
        <taxon>Bacteria</taxon>
        <taxon>Bacillati</taxon>
        <taxon>Bacillota</taxon>
        <taxon>Bacilli</taxon>
        <taxon>Lactobacillales</taxon>
        <taxon>Streptococcaceae</taxon>
        <taxon>Streptococcus</taxon>
    </lineage>
</organism>
<evidence type="ECO:0000256" key="1">
    <source>
        <dbReference type="SAM" id="MobiDB-lite"/>
    </source>
</evidence>